<proteinExistence type="predicted"/>
<evidence type="ECO:0000313" key="2">
    <source>
        <dbReference type="EMBL" id="VTR95161.1"/>
    </source>
</evidence>
<feature type="domain" description="DUF4349" evidence="1">
    <location>
        <begin position="4"/>
        <end position="76"/>
    </location>
</feature>
<dbReference type="Pfam" id="PF14257">
    <property type="entry name" value="DUF4349"/>
    <property type="match status" value="1"/>
</dbReference>
<sequence length="79" mass="8444">MRRIVIRSGDIEFEVESFDAAAATVTKLVSGLKGAFVGTVNSDKLSNGKVRGAVTMRVPAEHLDGLMLDLRRELGKGAN</sequence>
<dbReference type="EMBL" id="LR593886">
    <property type="protein sequence ID" value="VTR95161.1"/>
    <property type="molecule type" value="Genomic_DNA"/>
</dbReference>
<dbReference type="AlphaFoldDB" id="A0A6P2D1K9"/>
<evidence type="ECO:0000313" key="3">
    <source>
        <dbReference type="Proteomes" id="UP000464178"/>
    </source>
</evidence>
<dbReference type="KEGG" id="gms:SOIL9_25530"/>
<reference evidence="2 3" key="1">
    <citation type="submission" date="2019-05" db="EMBL/GenBank/DDBJ databases">
        <authorList>
            <consortium name="Science for Life Laboratories"/>
        </authorList>
    </citation>
    <scope>NUCLEOTIDE SEQUENCE [LARGE SCALE GENOMIC DNA]</scope>
    <source>
        <strain evidence="2">Soil9</strain>
    </source>
</reference>
<organism evidence="2 3">
    <name type="scientific">Gemmata massiliana</name>
    <dbReference type="NCBI Taxonomy" id="1210884"/>
    <lineage>
        <taxon>Bacteria</taxon>
        <taxon>Pseudomonadati</taxon>
        <taxon>Planctomycetota</taxon>
        <taxon>Planctomycetia</taxon>
        <taxon>Gemmatales</taxon>
        <taxon>Gemmataceae</taxon>
        <taxon>Gemmata</taxon>
    </lineage>
</organism>
<evidence type="ECO:0000259" key="1">
    <source>
        <dbReference type="Pfam" id="PF14257"/>
    </source>
</evidence>
<gene>
    <name evidence="2" type="ORF">SOIL9_25530</name>
</gene>
<keyword evidence="3" id="KW-1185">Reference proteome</keyword>
<protein>
    <submittedName>
        <fullName evidence="2">: DUF4349</fullName>
    </submittedName>
</protein>
<dbReference type="Proteomes" id="UP000464178">
    <property type="component" value="Chromosome"/>
</dbReference>
<dbReference type="RefSeq" id="WP_162669611.1">
    <property type="nucleotide sequence ID" value="NZ_LR593886.1"/>
</dbReference>
<accession>A0A6P2D1K9</accession>
<name>A0A6P2D1K9_9BACT</name>
<dbReference type="InterPro" id="IPR025645">
    <property type="entry name" value="DUF4349"/>
</dbReference>